<feature type="transmembrane region" description="Helical" evidence="6">
    <location>
        <begin position="518"/>
        <end position="538"/>
    </location>
</feature>
<comment type="caution">
    <text evidence="8">The sequence shown here is derived from an EMBL/GenBank/DDBJ whole genome shotgun (WGS) entry which is preliminary data.</text>
</comment>
<dbReference type="InterPro" id="IPR005828">
    <property type="entry name" value="MFS_sugar_transport-like"/>
</dbReference>
<dbReference type="PROSITE" id="PS50850">
    <property type="entry name" value="MFS"/>
    <property type="match status" value="1"/>
</dbReference>
<dbReference type="Proteomes" id="UP000708208">
    <property type="component" value="Unassembled WGS sequence"/>
</dbReference>
<evidence type="ECO:0000256" key="2">
    <source>
        <dbReference type="ARBA" id="ARBA00022692"/>
    </source>
</evidence>
<keyword evidence="4 6" id="KW-0472">Membrane</keyword>
<organism evidence="8 9">
    <name type="scientific">Allacma fusca</name>
    <dbReference type="NCBI Taxonomy" id="39272"/>
    <lineage>
        <taxon>Eukaryota</taxon>
        <taxon>Metazoa</taxon>
        <taxon>Ecdysozoa</taxon>
        <taxon>Arthropoda</taxon>
        <taxon>Hexapoda</taxon>
        <taxon>Collembola</taxon>
        <taxon>Symphypleona</taxon>
        <taxon>Sminthuridae</taxon>
        <taxon>Allacma</taxon>
    </lineage>
</organism>
<feature type="transmembrane region" description="Helical" evidence="6">
    <location>
        <begin position="250"/>
        <end position="270"/>
    </location>
</feature>
<evidence type="ECO:0000256" key="3">
    <source>
        <dbReference type="ARBA" id="ARBA00022989"/>
    </source>
</evidence>
<accession>A0A8J2KWG7</accession>
<evidence type="ECO:0000259" key="7">
    <source>
        <dbReference type="PROSITE" id="PS50850"/>
    </source>
</evidence>
<feature type="transmembrane region" description="Helical" evidence="6">
    <location>
        <begin position="425"/>
        <end position="449"/>
    </location>
</feature>
<evidence type="ECO:0000256" key="6">
    <source>
        <dbReference type="SAM" id="Phobius"/>
    </source>
</evidence>
<reference evidence="8" key="1">
    <citation type="submission" date="2021-06" db="EMBL/GenBank/DDBJ databases">
        <authorList>
            <person name="Hodson N. C."/>
            <person name="Mongue J. A."/>
            <person name="Jaron S. K."/>
        </authorList>
    </citation>
    <scope>NUCLEOTIDE SEQUENCE</scope>
</reference>
<dbReference type="Pfam" id="PF00083">
    <property type="entry name" value="Sugar_tr"/>
    <property type="match status" value="1"/>
</dbReference>
<feature type="transmembrane region" description="Helical" evidence="6">
    <location>
        <begin position="192"/>
        <end position="209"/>
    </location>
</feature>
<keyword evidence="3 6" id="KW-1133">Transmembrane helix</keyword>
<dbReference type="PANTHER" id="PTHR24064">
    <property type="entry name" value="SOLUTE CARRIER FAMILY 22 MEMBER"/>
    <property type="match status" value="1"/>
</dbReference>
<feature type="transmembrane region" description="Helical" evidence="6">
    <location>
        <begin position="367"/>
        <end position="384"/>
    </location>
</feature>
<proteinExistence type="predicted"/>
<evidence type="ECO:0000256" key="1">
    <source>
        <dbReference type="ARBA" id="ARBA00004141"/>
    </source>
</evidence>
<feature type="transmembrane region" description="Helical" evidence="6">
    <location>
        <begin position="396"/>
        <end position="418"/>
    </location>
</feature>
<feature type="transmembrane region" description="Helical" evidence="6">
    <location>
        <begin position="161"/>
        <end position="180"/>
    </location>
</feature>
<dbReference type="AlphaFoldDB" id="A0A8J2KWG7"/>
<dbReference type="OrthoDB" id="5296287at2759"/>
<feature type="region of interest" description="Disordered" evidence="5">
    <location>
        <begin position="1"/>
        <end position="25"/>
    </location>
</feature>
<feature type="transmembrane region" description="Helical" evidence="6">
    <location>
        <begin position="215"/>
        <end position="238"/>
    </location>
</feature>
<comment type="subcellular location">
    <subcellularLocation>
        <location evidence="1">Membrane</location>
        <topology evidence="1">Multi-pass membrane protein</topology>
    </subcellularLocation>
</comment>
<evidence type="ECO:0000313" key="8">
    <source>
        <dbReference type="EMBL" id="CAG7821166.1"/>
    </source>
</evidence>
<keyword evidence="9" id="KW-1185">Reference proteome</keyword>
<name>A0A8J2KWG7_9HEXA</name>
<evidence type="ECO:0000313" key="9">
    <source>
        <dbReference type="Proteomes" id="UP000708208"/>
    </source>
</evidence>
<dbReference type="PROSITE" id="PS00216">
    <property type="entry name" value="SUGAR_TRANSPORT_1"/>
    <property type="match status" value="1"/>
</dbReference>
<dbReference type="InterPro" id="IPR005829">
    <property type="entry name" value="Sugar_transporter_CS"/>
</dbReference>
<dbReference type="GO" id="GO:0016020">
    <property type="term" value="C:membrane"/>
    <property type="evidence" value="ECO:0007669"/>
    <property type="project" value="UniProtKB-SubCell"/>
</dbReference>
<feature type="transmembrane region" description="Helical" evidence="6">
    <location>
        <begin position="276"/>
        <end position="294"/>
    </location>
</feature>
<keyword evidence="2 6" id="KW-0812">Transmembrane</keyword>
<sequence length="582" mass="64905">MTEGKESEQDDDEDKNSGALYSDDESIIEEASEENLETAETEAHINGIFSVNKQEQILNVTTLPKKVRIECKLNNIDDVLEELGGFGKFQFMMLIFLLGFEIPTAFLVFIPVFIGATPSIWLCDNETISRTDACTCEGQLYPLDSTVSIVTEWKLICSTSWVSDTIVSLQMLGMMFGSICVSQLSDWYGRRYVFLTMVLQMIVACILTATAPNAWVYAAARFLCGGAFAGFLTTTAIYSMEFLTPKWRQLSSVGPFGEGTMLLGVIAYFLRPWRTLVWVTLLPFTLIVVIFPFVPESPRWLLRNQKFEKCHTVLKYIARVNGKAPISMETLKFIAEKERPASDNDDGKVERFSYFIFCRDKNLRKTTLYLQGIWFMWALVYFGISYNIKNLAGNPYLNVILMGGVDAIGYPTSFLVNIKIGRRKALVTFMTITAIFLVAIAILLLTVGLEGHDSLRASLYFIGKFGTAGARSACRTLTGESFPTAVRTMGIAMASITASLGAAVSPQLAYIGAYWPSVPFFVLAAISVTGSLMSFLLTETSGKPLQEMQDKKIRYKKPAQKYGVGTIVPMNNEDDEHNMKHL</sequence>
<dbReference type="EMBL" id="CAJVCH010502134">
    <property type="protein sequence ID" value="CAG7821166.1"/>
    <property type="molecule type" value="Genomic_DNA"/>
</dbReference>
<evidence type="ECO:0000256" key="5">
    <source>
        <dbReference type="SAM" id="MobiDB-lite"/>
    </source>
</evidence>
<protein>
    <recommendedName>
        <fullName evidence="7">Major facilitator superfamily (MFS) profile domain-containing protein</fullName>
    </recommendedName>
</protein>
<feature type="transmembrane region" description="Helical" evidence="6">
    <location>
        <begin position="91"/>
        <end position="114"/>
    </location>
</feature>
<gene>
    <name evidence="8" type="ORF">AFUS01_LOCUS31519</name>
</gene>
<dbReference type="GO" id="GO:0022857">
    <property type="term" value="F:transmembrane transporter activity"/>
    <property type="evidence" value="ECO:0007669"/>
    <property type="project" value="InterPro"/>
</dbReference>
<evidence type="ECO:0000256" key="4">
    <source>
        <dbReference type="ARBA" id="ARBA00023136"/>
    </source>
</evidence>
<dbReference type="InterPro" id="IPR020846">
    <property type="entry name" value="MFS_dom"/>
</dbReference>
<feature type="domain" description="Major facilitator superfamily (MFS) profile" evidence="7">
    <location>
        <begin position="104"/>
        <end position="542"/>
    </location>
</feature>